<protein>
    <recommendedName>
        <fullName evidence="3">Mannitol repressor</fullName>
    </recommendedName>
</protein>
<dbReference type="RefSeq" id="WP_199389235.1">
    <property type="nucleotide sequence ID" value="NZ_JAEMHL010000004.1"/>
</dbReference>
<reference evidence="1 2" key="1">
    <citation type="submission" date="2020-12" db="EMBL/GenBank/DDBJ databases">
        <title>Geomonas sp. Red421, isolated from paddy soil.</title>
        <authorList>
            <person name="Xu Z."/>
            <person name="Zhang Z."/>
            <person name="Masuda Y."/>
            <person name="Itoh H."/>
            <person name="Senoo K."/>
        </authorList>
    </citation>
    <scope>NUCLEOTIDE SEQUENCE [LARGE SCALE GENOMIC DNA]</scope>
    <source>
        <strain evidence="1 2">Red421</strain>
    </source>
</reference>
<gene>
    <name evidence="1" type="ORF">JFN91_10965</name>
</gene>
<evidence type="ECO:0008006" key="3">
    <source>
        <dbReference type="Google" id="ProtNLM"/>
    </source>
</evidence>
<evidence type="ECO:0000313" key="2">
    <source>
        <dbReference type="Proteomes" id="UP000614714"/>
    </source>
</evidence>
<dbReference type="EMBL" id="JAEMHL010000004">
    <property type="protein sequence ID" value="MBJ6750738.1"/>
    <property type="molecule type" value="Genomic_DNA"/>
</dbReference>
<dbReference type="Proteomes" id="UP000614714">
    <property type="component" value="Unassembled WGS sequence"/>
</dbReference>
<accession>A0ABS0YEL2</accession>
<evidence type="ECO:0000313" key="1">
    <source>
        <dbReference type="EMBL" id="MBJ6750738.1"/>
    </source>
</evidence>
<name>A0ABS0YEL2_9BACT</name>
<organism evidence="1 2">
    <name type="scientific">Geomonas anaerohicana</name>
    <dbReference type="NCBI Taxonomy" id="2798583"/>
    <lineage>
        <taxon>Bacteria</taxon>
        <taxon>Pseudomonadati</taxon>
        <taxon>Thermodesulfobacteriota</taxon>
        <taxon>Desulfuromonadia</taxon>
        <taxon>Geobacterales</taxon>
        <taxon>Geobacteraceae</taxon>
        <taxon>Geomonas</taxon>
    </lineage>
</organism>
<proteinExistence type="predicted"/>
<sequence length="153" mass="17282">MSLTDVSKIVEWGVGVRLDRVKDIELILLKGHLMLEVGINHAIRTLAGVACKSSDFSFHRKLHVLENYIPSARPDFGRALVHLRSLNKLRNRLAHELTFEDVSSAFGLWSDEVLADFPGTKVCRNTFRTKIIRAIGALITVLIDPRRLPEEVE</sequence>
<comment type="caution">
    <text evidence="1">The sequence shown here is derived from an EMBL/GenBank/DDBJ whole genome shotgun (WGS) entry which is preliminary data.</text>
</comment>
<keyword evidence="2" id="KW-1185">Reference proteome</keyword>